<reference evidence="2 3" key="1">
    <citation type="submission" date="2017-08" db="EMBL/GenBank/DDBJ databases">
        <authorList>
            <person name="Chaillou S."/>
        </authorList>
    </citation>
    <scope>NUCLEOTIDE SEQUENCE [LARGE SCALE GENOMIC DNA]</scope>
    <source>
        <strain evidence="2 3">MFPA15A1205</strain>
    </source>
</reference>
<dbReference type="EMBL" id="OBKZ01000029">
    <property type="protein sequence ID" value="SOB53526.1"/>
    <property type="molecule type" value="Genomic_DNA"/>
</dbReference>
<protein>
    <recommendedName>
        <fullName evidence="1">RHS protein conserved region domain-containing protein</fullName>
    </recommendedName>
</protein>
<sequence length="169" mass="19441">MTLYGNTLAWESSPAQTMRHQPMHLLAQPSYTGAYDIDQDPLWTHTPQALPIDVLAWYQCDHLGTPQELTYHTGQIAWSAQYSAWGEVTEQRSEWAQRQGLTNPIRFQGQYHDHETGLHYNRYRYYDPRVGRFISKDPISYAGGLNLYVYAPNPTGWVDPLGLMSCTCK</sequence>
<dbReference type="PRINTS" id="PR00394">
    <property type="entry name" value="RHSPROTEIN"/>
</dbReference>
<comment type="caution">
    <text evidence="2">The sequence shown here is derived from an EMBL/GenBank/DDBJ whole genome shotgun (WGS) entry which is preliminary data.</text>
</comment>
<dbReference type="Proteomes" id="UP000219564">
    <property type="component" value="Unassembled WGS sequence"/>
</dbReference>
<accession>A0AAX2HDB7</accession>
<name>A0AAX2HDB7_9PSED</name>
<feature type="domain" description="RHS protein conserved region" evidence="1">
    <location>
        <begin position="57"/>
        <end position="92"/>
    </location>
</feature>
<dbReference type="PANTHER" id="PTHR32305">
    <property type="match status" value="1"/>
</dbReference>
<gene>
    <name evidence="2" type="ORF">PLUA15_350096</name>
</gene>
<organism evidence="2 3">
    <name type="scientific">Pseudomonas lundensis</name>
    <dbReference type="NCBI Taxonomy" id="86185"/>
    <lineage>
        <taxon>Bacteria</taxon>
        <taxon>Pseudomonadati</taxon>
        <taxon>Pseudomonadota</taxon>
        <taxon>Gammaproteobacteria</taxon>
        <taxon>Pseudomonadales</taxon>
        <taxon>Pseudomonadaceae</taxon>
        <taxon>Pseudomonas</taxon>
    </lineage>
</organism>
<dbReference type="InterPro" id="IPR022385">
    <property type="entry name" value="Rhs_assc_core"/>
</dbReference>
<evidence type="ECO:0000259" key="1">
    <source>
        <dbReference type="Pfam" id="PF03527"/>
    </source>
</evidence>
<dbReference type="PANTHER" id="PTHR32305:SF15">
    <property type="entry name" value="PROTEIN RHSA-RELATED"/>
    <property type="match status" value="1"/>
</dbReference>
<dbReference type="Pfam" id="PF03527">
    <property type="entry name" value="RHS"/>
    <property type="match status" value="1"/>
</dbReference>
<proteinExistence type="predicted"/>
<dbReference type="InterPro" id="IPR050708">
    <property type="entry name" value="T6SS_VgrG/RHS"/>
</dbReference>
<evidence type="ECO:0000313" key="2">
    <source>
        <dbReference type="EMBL" id="SOB53526.1"/>
    </source>
</evidence>
<dbReference type="NCBIfam" id="TIGR03696">
    <property type="entry name" value="Rhs_assc_core"/>
    <property type="match status" value="1"/>
</dbReference>
<dbReference type="InterPro" id="IPR001826">
    <property type="entry name" value="RHS"/>
</dbReference>
<dbReference type="AlphaFoldDB" id="A0AAX2HDB7"/>
<evidence type="ECO:0000313" key="3">
    <source>
        <dbReference type="Proteomes" id="UP000219564"/>
    </source>
</evidence>
<dbReference type="Gene3D" id="2.180.10.10">
    <property type="entry name" value="RHS repeat-associated core"/>
    <property type="match status" value="1"/>
</dbReference>